<name>A0ABV9C8V8_9ACTN</name>
<evidence type="ECO:0000313" key="6">
    <source>
        <dbReference type="EMBL" id="MFC4529178.1"/>
    </source>
</evidence>
<dbReference type="InterPro" id="IPR023439">
    <property type="entry name" value="Mal_deCO2ase/Cit_lyase_ACP"/>
</dbReference>
<keyword evidence="3" id="KW-0597">Phosphoprotein</keyword>
<evidence type="ECO:0000256" key="5">
    <source>
        <dbReference type="SAM" id="MobiDB-lite"/>
    </source>
</evidence>
<dbReference type="Pfam" id="PF06857">
    <property type="entry name" value="ACP"/>
    <property type="match status" value="1"/>
</dbReference>
<comment type="subcellular location">
    <subcellularLocation>
        <location evidence="1">Cytoplasm</location>
    </subcellularLocation>
</comment>
<keyword evidence="2" id="KW-0963">Cytoplasm</keyword>
<dbReference type="NCBIfam" id="TIGR03130">
    <property type="entry name" value="malonate_delta"/>
    <property type="match status" value="1"/>
</dbReference>
<organism evidence="6 7">
    <name type="scientific">Sphaerisporangium dianthi</name>
    <dbReference type="NCBI Taxonomy" id="1436120"/>
    <lineage>
        <taxon>Bacteria</taxon>
        <taxon>Bacillati</taxon>
        <taxon>Actinomycetota</taxon>
        <taxon>Actinomycetes</taxon>
        <taxon>Streptosporangiales</taxon>
        <taxon>Streptosporangiaceae</taxon>
        <taxon>Sphaerisporangium</taxon>
    </lineage>
</organism>
<evidence type="ECO:0000256" key="3">
    <source>
        <dbReference type="ARBA" id="ARBA00022553"/>
    </source>
</evidence>
<comment type="caution">
    <text evidence="6">The sequence shown here is derived from an EMBL/GenBank/DDBJ whole genome shotgun (WGS) entry which is preliminary data.</text>
</comment>
<gene>
    <name evidence="6" type="ORF">ACFO60_00265</name>
</gene>
<dbReference type="InterPro" id="IPR009662">
    <property type="entry name" value="Malonate_deCO2ase_dsu"/>
</dbReference>
<evidence type="ECO:0000256" key="4">
    <source>
        <dbReference type="NCBIfam" id="TIGR03130"/>
    </source>
</evidence>
<evidence type="ECO:0000256" key="2">
    <source>
        <dbReference type="ARBA" id="ARBA00022490"/>
    </source>
</evidence>
<dbReference type="NCBIfam" id="NF002293">
    <property type="entry name" value="PRK01220.1"/>
    <property type="match status" value="1"/>
</dbReference>
<dbReference type="EMBL" id="JBHSFP010000001">
    <property type="protein sequence ID" value="MFC4529178.1"/>
    <property type="molecule type" value="Genomic_DNA"/>
</dbReference>
<accession>A0ABV9C8V8</accession>
<feature type="region of interest" description="Disordered" evidence="5">
    <location>
        <begin position="96"/>
        <end position="120"/>
    </location>
</feature>
<dbReference type="Proteomes" id="UP001596004">
    <property type="component" value="Unassembled WGS sequence"/>
</dbReference>
<evidence type="ECO:0000313" key="7">
    <source>
        <dbReference type="Proteomes" id="UP001596004"/>
    </source>
</evidence>
<sequence>MQTLTYEFPADRPAARRSHVGVVGSGDLEVLMTPADGAARVRVRTSVDGFDTVWRTVLERFFARHRVAASFELNDFGATPGVVTLRLRQAIEEGQATEKRKVTEEGKAIEEGQAIEEGKA</sequence>
<keyword evidence="7" id="KW-1185">Reference proteome</keyword>
<dbReference type="RefSeq" id="WP_380835524.1">
    <property type="nucleotide sequence ID" value="NZ_JBHSFP010000001.1"/>
</dbReference>
<protein>
    <recommendedName>
        <fullName evidence="4">Malonate decarboxylase acyl carrier protein</fullName>
    </recommendedName>
</protein>
<proteinExistence type="inferred from homology"/>
<dbReference type="HAMAP" id="MF_00710">
    <property type="entry name" value="Malonate_deCO2ase_dsu"/>
    <property type="match status" value="1"/>
</dbReference>
<reference evidence="7" key="1">
    <citation type="journal article" date="2019" name="Int. J. Syst. Evol. Microbiol.">
        <title>The Global Catalogue of Microorganisms (GCM) 10K type strain sequencing project: providing services to taxonomists for standard genome sequencing and annotation.</title>
        <authorList>
            <consortium name="The Broad Institute Genomics Platform"/>
            <consortium name="The Broad Institute Genome Sequencing Center for Infectious Disease"/>
            <person name="Wu L."/>
            <person name="Ma J."/>
        </authorList>
    </citation>
    <scope>NUCLEOTIDE SEQUENCE [LARGE SCALE GENOMIC DNA]</scope>
    <source>
        <strain evidence="7">CGMCC 4.7132</strain>
    </source>
</reference>
<evidence type="ECO:0000256" key="1">
    <source>
        <dbReference type="ARBA" id="ARBA00004496"/>
    </source>
</evidence>